<keyword evidence="6" id="KW-1185">Reference proteome</keyword>
<keyword evidence="3" id="KW-0479">Metal-binding</keyword>
<evidence type="ECO:0000256" key="2">
    <source>
        <dbReference type="ARBA" id="ARBA00022691"/>
    </source>
</evidence>
<name>A0A1I7XEI5_HETBA</name>
<dbReference type="GO" id="GO:0050667">
    <property type="term" value="P:homocysteine metabolic process"/>
    <property type="evidence" value="ECO:0007669"/>
    <property type="project" value="TreeGrafter"/>
</dbReference>
<organism evidence="6 7">
    <name type="scientific">Heterorhabditis bacteriophora</name>
    <name type="common">Entomopathogenic nematode worm</name>
    <dbReference type="NCBI Taxonomy" id="37862"/>
    <lineage>
        <taxon>Eukaryota</taxon>
        <taxon>Metazoa</taxon>
        <taxon>Ecdysozoa</taxon>
        <taxon>Nematoda</taxon>
        <taxon>Chromadorea</taxon>
        <taxon>Rhabditida</taxon>
        <taxon>Rhabditina</taxon>
        <taxon>Rhabditomorpha</taxon>
        <taxon>Strongyloidea</taxon>
        <taxon>Heterorhabditidae</taxon>
        <taxon>Heterorhabditis</taxon>
    </lineage>
</organism>
<dbReference type="Gene3D" id="3.20.20.330">
    <property type="entry name" value="Homocysteine-binding-like domain"/>
    <property type="match status" value="1"/>
</dbReference>
<evidence type="ECO:0000256" key="3">
    <source>
        <dbReference type="ARBA" id="ARBA00022723"/>
    </source>
</evidence>
<dbReference type="GO" id="GO:0005829">
    <property type="term" value="C:cytosol"/>
    <property type="evidence" value="ECO:0007669"/>
    <property type="project" value="TreeGrafter"/>
</dbReference>
<dbReference type="GO" id="GO:0046872">
    <property type="term" value="F:metal ion binding"/>
    <property type="evidence" value="ECO:0007669"/>
    <property type="project" value="UniProtKB-KW"/>
</dbReference>
<evidence type="ECO:0000256" key="1">
    <source>
        <dbReference type="ARBA" id="ARBA00010398"/>
    </source>
</evidence>
<dbReference type="AlphaFoldDB" id="A0A1I7XEI5"/>
<accession>A0A1I7XEI5</accession>
<dbReference type="PANTHER" id="PTHR45833:SF1">
    <property type="entry name" value="METHIONINE SYNTHASE"/>
    <property type="match status" value="1"/>
</dbReference>
<dbReference type="GO" id="GO:0046653">
    <property type="term" value="P:tetrahydrofolate metabolic process"/>
    <property type="evidence" value="ECO:0007669"/>
    <property type="project" value="TreeGrafter"/>
</dbReference>
<dbReference type="GO" id="GO:0008705">
    <property type="term" value="F:methionine synthase activity"/>
    <property type="evidence" value="ECO:0007669"/>
    <property type="project" value="TreeGrafter"/>
</dbReference>
<keyword evidence="2" id="KW-0949">S-adenosyl-L-methionine</keyword>
<dbReference type="WBParaSite" id="Hba_15949">
    <property type="protein sequence ID" value="Hba_15949"/>
    <property type="gene ID" value="Hba_15949"/>
</dbReference>
<evidence type="ECO:0000256" key="5">
    <source>
        <dbReference type="ARBA" id="ARBA00034478"/>
    </source>
</evidence>
<dbReference type="PANTHER" id="PTHR45833">
    <property type="entry name" value="METHIONINE SYNTHASE"/>
    <property type="match status" value="1"/>
</dbReference>
<proteinExistence type="inferred from homology"/>
<evidence type="ECO:0000256" key="4">
    <source>
        <dbReference type="ARBA" id="ARBA00023285"/>
    </source>
</evidence>
<evidence type="ECO:0000313" key="7">
    <source>
        <dbReference type="WBParaSite" id="Hba_15949"/>
    </source>
</evidence>
<dbReference type="Proteomes" id="UP000095283">
    <property type="component" value="Unplaced"/>
</dbReference>
<keyword evidence="4" id="KW-0170">Cobalt</keyword>
<reference evidence="7" key="1">
    <citation type="submission" date="2016-11" db="UniProtKB">
        <authorList>
            <consortium name="WormBaseParasite"/>
        </authorList>
    </citation>
    <scope>IDENTIFICATION</scope>
</reference>
<comment type="pathway">
    <text evidence="5">Amino-acid biosynthesis; L-methionine biosynthesis via de novo pathway.</text>
</comment>
<protein>
    <submittedName>
        <fullName evidence="7">Hcy-binding domain-containing protein</fullName>
    </submittedName>
</protein>
<dbReference type="InterPro" id="IPR050554">
    <property type="entry name" value="Met_Synthase/Corrinoid"/>
</dbReference>
<dbReference type="SUPFAM" id="SSF82282">
    <property type="entry name" value="Homocysteine S-methyltransferase"/>
    <property type="match status" value="1"/>
</dbReference>
<evidence type="ECO:0000313" key="6">
    <source>
        <dbReference type="Proteomes" id="UP000095283"/>
    </source>
</evidence>
<dbReference type="InterPro" id="IPR036589">
    <property type="entry name" value="HCY_dom_sf"/>
</dbReference>
<comment type="similarity">
    <text evidence="1">Belongs to the vitamin-B12 dependent methionine synthase family.</text>
</comment>
<sequence>MKKRSQVFDEIAVLAKQRILMIDGAMGTMIQREHLEEIDFRGECEISSCLNNGCKLRLGQEHAVLKNHTKPCKGNNDLLSITRPDVIYKVGI</sequence>